<keyword evidence="1" id="KW-0812">Transmembrane</keyword>
<organism evidence="2">
    <name type="scientific">Bactrocera dorsalis</name>
    <name type="common">Oriental fruit fly</name>
    <name type="synonym">Dacus dorsalis</name>
    <dbReference type="NCBI Taxonomy" id="27457"/>
    <lineage>
        <taxon>Eukaryota</taxon>
        <taxon>Metazoa</taxon>
        <taxon>Ecdysozoa</taxon>
        <taxon>Arthropoda</taxon>
        <taxon>Hexapoda</taxon>
        <taxon>Insecta</taxon>
        <taxon>Pterygota</taxon>
        <taxon>Neoptera</taxon>
        <taxon>Endopterygota</taxon>
        <taxon>Diptera</taxon>
        <taxon>Brachycera</taxon>
        <taxon>Muscomorpha</taxon>
        <taxon>Tephritoidea</taxon>
        <taxon>Tephritidae</taxon>
        <taxon>Bactrocera</taxon>
        <taxon>Bactrocera</taxon>
    </lineage>
</organism>
<accession>A0A034WBM2</accession>
<keyword evidence="1" id="KW-0472">Membrane</keyword>
<reference evidence="2" key="1">
    <citation type="journal article" date="2014" name="BMC Genomics">
        <title>Characterizing the developmental transcriptome of the oriental fruit fly, Bactrocera dorsalis (Diptera: Tephritidae) through comparative genomic analysis with Drosophila melanogaster utilizing modENCODE datasets.</title>
        <authorList>
            <person name="Geib S.M."/>
            <person name="Calla B."/>
            <person name="Hall B."/>
            <person name="Hou S."/>
            <person name="Manoukis N.C."/>
        </authorList>
    </citation>
    <scope>NUCLEOTIDE SEQUENCE</scope>
    <source>
        <strain evidence="2">Punador</strain>
    </source>
</reference>
<evidence type="ECO:0000313" key="2">
    <source>
        <dbReference type="EMBL" id="JAC51545.1"/>
    </source>
</evidence>
<name>A0A034WBM2_BACDO</name>
<dbReference type="EMBL" id="GAKP01007407">
    <property type="protein sequence ID" value="JAC51545.1"/>
    <property type="molecule type" value="Transcribed_RNA"/>
</dbReference>
<feature type="transmembrane region" description="Helical" evidence="1">
    <location>
        <begin position="93"/>
        <end position="113"/>
    </location>
</feature>
<evidence type="ECO:0000256" key="1">
    <source>
        <dbReference type="SAM" id="Phobius"/>
    </source>
</evidence>
<dbReference type="InterPro" id="IPR009882">
    <property type="entry name" value="Gypsy"/>
</dbReference>
<sequence>LNDVTAVIKMDNSSGKTIYGTFLVTFDEEVEINGSLFSNMKNIVRRHPSSATSAFLNITGHQEILSLSYLQRLNIKNLQYIGEIDKKLTTRPATFSVAVLLIIAIVFSILKVLQKLKEKRRASSLKIVIDSLRKPENGLQLEREELTQIAHPQTENSRVA</sequence>
<feature type="non-terminal residue" evidence="2">
    <location>
        <position position="1"/>
    </location>
</feature>
<dbReference type="Pfam" id="PF07253">
    <property type="entry name" value="Gypsy"/>
    <property type="match status" value="1"/>
</dbReference>
<proteinExistence type="predicted"/>
<dbReference type="AlphaFoldDB" id="A0A034WBM2"/>
<keyword evidence="1" id="KW-1133">Transmembrane helix</keyword>
<protein>
    <submittedName>
        <fullName evidence="2">Retrovirus-related Env polyprotein from transposon gypsy</fullName>
    </submittedName>
</protein>
<gene>
    <name evidence="2" type="primary">ENV1</name>
</gene>